<sequence>MSANSHETNIRCSCEAAKNFTDWYYYQINEGKAVAHGYVNGHDAYDRAGHPPADICINGLVVATPQEWEKLLEQQRQAPKQPDPNKRRVRYEVETLDAHVLNADYRFAAPQKMIDLHAPTDGVRMMLHVTTTGTVYFGTGRSAITTSSTSSGAGGSGSQGADYWEKQEFRDTFILVPNWDMLEKVGTRHGRKYLAISHNYRAS</sequence>
<comment type="caution">
    <text evidence="1">The sequence shown here is derived from an EMBL/GenBank/DDBJ whole genome shotgun (WGS) entry which is preliminary data.</text>
</comment>
<evidence type="ECO:0000313" key="1">
    <source>
        <dbReference type="EMBL" id="KAK3904305.1"/>
    </source>
</evidence>
<dbReference type="Gene3D" id="3.10.450.50">
    <property type="match status" value="1"/>
</dbReference>
<dbReference type="Proteomes" id="UP001303889">
    <property type="component" value="Unassembled WGS sequence"/>
</dbReference>
<keyword evidence="2" id="KW-1185">Reference proteome</keyword>
<dbReference type="EMBL" id="MU855404">
    <property type="protein sequence ID" value="KAK3904305.1"/>
    <property type="molecule type" value="Genomic_DNA"/>
</dbReference>
<evidence type="ECO:0000313" key="2">
    <source>
        <dbReference type="Proteomes" id="UP001303889"/>
    </source>
</evidence>
<organism evidence="1 2">
    <name type="scientific">Staphylotrichum tortipilum</name>
    <dbReference type="NCBI Taxonomy" id="2831512"/>
    <lineage>
        <taxon>Eukaryota</taxon>
        <taxon>Fungi</taxon>
        <taxon>Dikarya</taxon>
        <taxon>Ascomycota</taxon>
        <taxon>Pezizomycotina</taxon>
        <taxon>Sordariomycetes</taxon>
        <taxon>Sordariomycetidae</taxon>
        <taxon>Sordariales</taxon>
        <taxon>Chaetomiaceae</taxon>
        <taxon>Staphylotrichum</taxon>
    </lineage>
</organism>
<protein>
    <recommendedName>
        <fullName evidence="3">NTF2 domain-containing protein</fullName>
    </recommendedName>
</protein>
<proteinExistence type="predicted"/>
<evidence type="ECO:0008006" key="3">
    <source>
        <dbReference type="Google" id="ProtNLM"/>
    </source>
</evidence>
<name>A0AAN6MPT9_9PEZI</name>
<accession>A0AAN6MPT9</accession>
<gene>
    <name evidence="1" type="ORF">C8A05DRAFT_31933</name>
</gene>
<reference evidence="1" key="2">
    <citation type="submission" date="2023-05" db="EMBL/GenBank/DDBJ databases">
        <authorList>
            <consortium name="Lawrence Berkeley National Laboratory"/>
            <person name="Steindorff A."/>
            <person name="Hensen N."/>
            <person name="Bonometti L."/>
            <person name="Westerberg I."/>
            <person name="Brannstrom I.O."/>
            <person name="Guillou S."/>
            <person name="Cros-Aarteil S."/>
            <person name="Calhoun S."/>
            <person name="Haridas S."/>
            <person name="Kuo A."/>
            <person name="Mondo S."/>
            <person name="Pangilinan J."/>
            <person name="Riley R."/>
            <person name="Labutti K."/>
            <person name="Andreopoulos B."/>
            <person name="Lipzen A."/>
            <person name="Chen C."/>
            <person name="Yanf M."/>
            <person name="Daum C."/>
            <person name="Ng V."/>
            <person name="Clum A."/>
            <person name="Ohm R."/>
            <person name="Martin F."/>
            <person name="Silar P."/>
            <person name="Natvig D."/>
            <person name="Lalanne C."/>
            <person name="Gautier V."/>
            <person name="Ament-Velasquez S.L."/>
            <person name="Kruys A."/>
            <person name="Hutchinson M.I."/>
            <person name="Powell A.J."/>
            <person name="Barry K."/>
            <person name="Miller A.N."/>
            <person name="Grigoriev I.V."/>
            <person name="Debuchy R."/>
            <person name="Gladieux P."/>
            <person name="Thoren M.H."/>
            <person name="Johannesson H."/>
        </authorList>
    </citation>
    <scope>NUCLEOTIDE SEQUENCE</scope>
    <source>
        <strain evidence="1">CBS 103.79</strain>
    </source>
</reference>
<reference evidence="1" key="1">
    <citation type="journal article" date="2023" name="Mol. Phylogenet. Evol.">
        <title>Genome-scale phylogeny and comparative genomics of the fungal order Sordariales.</title>
        <authorList>
            <person name="Hensen N."/>
            <person name="Bonometti L."/>
            <person name="Westerberg I."/>
            <person name="Brannstrom I.O."/>
            <person name="Guillou S."/>
            <person name="Cros-Aarteil S."/>
            <person name="Calhoun S."/>
            <person name="Haridas S."/>
            <person name="Kuo A."/>
            <person name="Mondo S."/>
            <person name="Pangilinan J."/>
            <person name="Riley R."/>
            <person name="LaButti K."/>
            <person name="Andreopoulos B."/>
            <person name="Lipzen A."/>
            <person name="Chen C."/>
            <person name="Yan M."/>
            <person name="Daum C."/>
            <person name="Ng V."/>
            <person name="Clum A."/>
            <person name="Steindorff A."/>
            <person name="Ohm R.A."/>
            <person name="Martin F."/>
            <person name="Silar P."/>
            <person name="Natvig D.O."/>
            <person name="Lalanne C."/>
            <person name="Gautier V."/>
            <person name="Ament-Velasquez S.L."/>
            <person name="Kruys A."/>
            <person name="Hutchinson M.I."/>
            <person name="Powell A.J."/>
            <person name="Barry K."/>
            <person name="Miller A.N."/>
            <person name="Grigoriev I.V."/>
            <person name="Debuchy R."/>
            <person name="Gladieux P."/>
            <person name="Hiltunen Thoren M."/>
            <person name="Johannesson H."/>
        </authorList>
    </citation>
    <scope>NUCLEOTIDE SEQUENCE</scope>
    <source>
        <strain evidence="1">CBS 103.79</strain>
    </source>
</reference>
<dbReference type="AlphaFoldDB" id="A0AAN6MPT9"/>